<dbReference type="Gene3D" id="3.40.50.11060">
    <property type="entry name" value="GTPase HflX, N-terminal domain"/>
    <property type="match status" value="1"/>
</dbReference>
<gene>
    <name evidence="3" type="ORF">BDK92_6551</name>
</gene>
<organism evidence="3 4">
    <name type="scientific">Micromonospora pisi</name>
    <dbReference type="NCBI Taxonomy" id="589240"/>
    <lineage>
        <taxon>Bacteria</taxon>
        <taxon>Bacillati</taxon>
        <taxon>Actinomycetota</taxon>
        <taxon>Actinomycetes</taxon>
        <taxon>Micromonosporales</taxon>
        <taxon>Micromonosporaceae</taxon>
        <taxon>Micromonospora</taxon>
    </lineage>
</organism>
<comment type="caution">
    <text evidence="3">The sequence shown here is derived from an EMBL/GenBank/DDBJ whole genome shotgun (WGS) entry which is preliminary data.</text>
</comment>
<dbReference type="Pfam" id="PF13167">
    <property type="entry name" value="GTP-bdg_N"/>
    <property type="match status" value="1"/>
</dbReference>
<dbReference type="RefSeq" id="WP_121160166.1">
    <property type="nucleotide sequence ID" value="NZ_RBKT01000001.1"/>
</dbReference>
<dbReference type="InterPro" id="IPR025121">
    <property type="entry name" value="GTPase_HflX_N"/>
</dbReference>
<sequence length="123" mass="13414">MPLIRVVVLVGLFSAKVRDYQEQLDALERQVQALGIQVHGRFVQRRGISAGGVRLLTSPLSRRFLLGPGKLEQVVAACEAGNVDAVVFINELTTHQARSLTIRLGRPALTRADVIRSASGRLC</sequence>
<dbReference type="AlphaFoldDB" id="A0A495JUA4"/>
<protein>
    <submittedName>
        <fullName evidence="3">Putative GTPase</fullName>
    </submittedName>
</protein>
<dbReference type="OrthoDB" id="3384881at2"/>
<dbReference type="EMBL" id="RBKT01000001">
    <property type="protein sequence ID" value="RKR92118.1"/>
    <property type="molecule type" value="Genomic_DNA"/>
</dbReference>
<accession>A0A495JUA4</accession>
<evidence type="ECO:0000313" key="3">
    <source>
        <dbReference type="EMBL" id="RKR92118.1"/>
    </source>
</evidence>
<dbReference type="InterPro" id="IPR042108">
    <property type="entry name" value="GTPase_HflX_N_sf"/>
</dbReference>
<feature type="domain" description="GTPase HflX N-terminal" evidence="2">
    <location>
        <begin position="22"/>
        <end position="115"/>
    </location>
</feature>
<feature type="coiled-coil region" evidence="1">
    <location>
        <begin position="10"/>
        <end position="37"/>
    </location>
</feature>
<name>A0A495JUA4_9ACTN</name>
<keyword evidence="4" id="KW-1185">Reference proteome</keyword>
<evidence type="ECO:0000259" key="2">
    <source>
        <dbReference type="Pfam" id="PF13167"/>
    </source>
</evidence>
<dbReference type="Proteomes" id="UP000277671">
    <property type="component" value="Unassembled WGS sequence"/>
</dbReference>
<keyword evidence="1" id="KW-0175">Coiled coil</keyword>
<proteinExistence type="predicted"/>
<reference evidence="3 4" key="1">
    <citation type="submission" date="2018-10" db="EMBL/GenBank/DDBJ databases">
        <title>Sequencing the genomes of 1000 actinobacteria strains.</title>
        <authorList>
            <person name="Klenk H.-P."/>
        </authorList>
    </citation>
    <scope>NUCLEOTIDE SEQUENCE [LARGE SCALE GENOMIC DNA]</scope>
    <source>
        <strain evidence="3 4">DSM 45175</strain>
    </source>
</reference>
<evidence type="ECO:0000256" key="1">
    <source>
        <dbReference type="SAM" id="Coils"/>
    </source>
</evidence>
<evidence type="ECO:0000313" key="4">
    <source>
        <dbReference type="Proteomes" id="UP000277671"/>
    </source>
</evidence>